<gene>
    <name evidence="3" type="ORF">EHS13_04795</name>
</gene>
<dbReference type="PANTHER" id="PTHR43465:SF2">
    <property type="entry name" value="DUF1680 DOMAIN PROTEIN (AFU_ORTHOLOGUE AFUA_1G08910)"/>
    <property type="match status" value="1"/>
</dbReference>
<dbReference type="EMBL" id="CP034235">
    <property type="protein sequence ID" value="QGQ94269.1"/>
    <property type="molecule type" value="Genomic_DNA"/>
</dbReference>
<evidence type="ECO:0000313" key="3">
    <source>
        <dbReference type="EMBL" id="QGQ94269.1"/>
    </source>
</evidence>
<dbReference type="Pfam" id="PF07944">
    <property type="entry name" value="Beta-AFase-like_GH127_cat"/>
    <property type="match status" value="1"/>
</dbReference>
<dbReference type="KEGG" id="ppsc:EHS13_04795"/>
<feature type="domain" description="Non-reducing end beta-L-arabinofuranosidase-like GH127 catalytic" evidence="1">
    <location>
        <begin position="62"/>
        <end position="358"/>
    </location>
</feature>
<dbReference type="Pfam" id="PF20736">
    <property type="entry name" value="Glyco_hydro127M"/>
    <property type="match status" value="1"/>
</dbReference>
<evidence type="ECO:0000259" key="2">
    <source>
        <dbReference type="Pfam" id="PF20736"/>
    </source>
</evidence>
<dbReference type="InterPro" id="IPR049174">
    <property type="entry name" value="Beta-AFase-like"/>
</dbReference>
<dbReference type="InterPro" id="IPR049046">
    <property type="entry name" value="Beta-AFase-like_GH127_middle"/>
</dbReference>
<reference evidence="4" key="1">
    <citation type="submission" date="2018-11" db="EMBL/GenBank/DDBJ databases">
        <title>Complete genome sequence of Paenibacillus sp. ML311-T8.</title>
        <authorList>
            <person name="Nam Y.-D."/>
            <person name="Kang J."/>
            <person name="Chung W.-H."/>
            <person name="Park Y.S."/>
        </authorList>
    </citation>
    <scope>NUCLEOTIDE SEQUENCE [LARGE SCALE GENOMIC DNA]</scope>
    <source>
        <strain evidence="4">ML311-T8</strain>
    </source>
</reference>
<accession>A0A6B8RDI9</accession>
<sequence>MFNEGGAMKTIDIRSIEVGGEIGRRIDITAKNNILAIDIQRDFIQPFRDKWDKDKELGDYVGLGKFIDALTRLAAYKQDEELTNLRDSVINQILALQEQNGYIGIMPLDYRFNRLWDIHEISYMIFGLVSDYRYWKEVKSLAAACRLADYLMEQWKAAPQDLPEIYIGTLGSEEAFLALYEQTQDQRYLEFLTEFRKFQDWDRPIVKGRLEHVDGHIYDYLSRLIARFKLSKCLNVPALLATIHQTVDFMLNQDAMVITGAAGENECWQDTQEGLGNLGETCATAYWIRLLDILLQETSNSLYGDVMERTIFNGLFAAQSPDGRKIRYYVPFDGPKRYFPLDTYCCPNNFRRIISELPEMIYYRTVDGVAINLYTASKATIDLDNNTSVTIRQETDYPHSGQIHIAIDPSMSVRFVLKLRIPKWCAGAGTQVKVNHQTITTSASAGSFFEIERLWSAGDAIELNLPMGYRLIKGRKAQKGRAAVMKGPIVFCFNPSQNTEITRSDMRLIAFDPSLVESMDSKDVMHPNGHACCIKAWGPYKHAPENSPELKLYLTDFADPDGEFVYFRVVDENAGNLVEDELTQLELGRREEVAK</sequence>
<keyword evidence="4" id="KW-1185">Reference proteome</keyword>
<dbReference type="GO" id="GO:0005975">
    <property type="term" value="P:carbohydrate metabolic process"/>
    <property type="evidence" value="ECO:0007669"/>
    <property type="project" value="InterPro"/>
</dbReference>
<organism evidence="3 4">
    <name type="scientific">Paenibacillus psychroresistens</name>
    <dbReference type="NCBI Taxonomy" id="1778678"/>
    <lineage>
        <taxon>Bacteria</taxon>
        <taxon>Bacillati</taxon>
        <taxon>Bacillota</taxon>
        <taxon>Bacilli</taxon>
        <taxon>Bacillales</taxon>
        <taxon>Paenibacillaceae</taxon>
        <taxon>Paenibacillus</taxon>
    </lineage>
</organism>
<name>A0A6B8RDI9_9BACL</name>
<feature type="domain" description="Non-reducing end beta-L-arabinofuranosidase-like GH127 middle" evidence="2">
    <location>
        <begin position="369"/>
        <end position="467"/>
    </location>
</feature>
<dbReference type="AlphaFoldDB" id="A0A6B8RDI9"/>
<dbReference type="SUPFAM" id="SSF48208">
    <property type="entry name" value="Six-hairpin glycosidases"/>
    <property type="match status" value="1"/>
</dbReference>
<protein>
    <recommendedName>
        <fullName evidence="5">Glycoside hydrolase family 127 protein</fullName>
    </recommendedName>
</protein>
<evidence type="ECO:0000259" key="1">
    <source>
        <dbReference type="Pfam" id="PF07944"/>
    </source>
</evidence>
<evidence type="ECO:0008006" key="5">
    <source>
        <dbReference type="Google" id="ProtNLM"/>
    </source>
</evidence>
<proteinExistence type="predicted"/>
<dbReference type="Proteomes" id="UP000426246">
    <property type="component" value="Chromosome"/>
</dbReference>
<dbReference type="InterPro" id="IPR008928">
    <property type="entry name" value="6-hairpin_glycosidase_sf"/>
</dbReference>
<dbReference type="InterPro" id="IPR012878">
    <property type="entry name" value="Beta-AFase-like_GH127_cat"/>
</dbReference>
<dbReference type="PANTHER" id="PTHR43465">
    <property type="entry name" value="DUF1680 DOMAIN PROTEIN (AFU_ORTHOLOGUE AFUA_1G08910)"/>
    <property type="match status" value="1"/>
</dbReference>
<evidence type="ECO:0000313" key="4">
    <source>
        <dbReference type="Proteomes" id="UP000426246"/>
    </source>
</evidence>